<feature type="transmembrane region" description="Helical" evidence="7">
    <location>
        <begin position="114"/>
        <end position="135"/>
    </location>
</feature>
<name>A0A411PP01_9CHLO</name>
<evidence type="ECO:0000256" key="1">
    <source>
        <dbReference type="ARBA" id="ARBA00004141"/>
    </source>
</evidence>
<dbReference type="RefSeq" id="YP_009573282.1">
    <property type="nucleotide sequence ID" value="NC_041430.1"/>
</dbReference>
<keyword evidence="4 7" id="KW-1133">Transmembrane helix</keyword>
<dbReference type="GO" id="GO:0016020">
    <property type="term" value="C:membrane"/>
    <property type="evidence" value="ECO:0007669"/>
    <property type="project" value="UniProtKB-SubCell"/>
</dbReference>
<keyword evidence="2 7" id="KW-0812">Transmembrane</keyword>
<keyword evidence="9" id="KW-0496">Mitochondrion</keyword>
<geneLocation type="mitochondrion" evidence="9"/>
<feature type="transmembrane region" description="Helical" evidence="7">
    <location>
        <begin position="419"/>
        <end position="437"/>
    </location>
</feature>
<evidence type="ECO:0000256" key="5">
    <source>
        <dbReference type="ARBA" id="ARBA00023027"/>
    </source>
</evidence>
<feature type="transmembrane region" description="Helical" evidence="7">
    <location>
        <begin position="190"/>
        <end position="215"/>
    </location>
</feature>
<evidence type="ECO:0000256" key="2">
    <source>
        <dbReference type="ARBA" id="ARBA00022692"/>
    </source>
</evidence>
<evidence type="ECO:0000256" key="7">
    <source>
        <dbReference type="SAM" id="Phobius"/>
    </source>
</evidence>
<evidence type="ECO:0000313" key="9">
    <source>
        <dbReference type="EMBL" id="QBG38065.1"/>
    </source>
</evidence>
<feature type="transmembrane region" description="Helical" evidence="7">
    <location>
        <begin position="227"/>
        <end position="248"/>
    </location>
</feature>
<comment type="subcellular location">
    <subcellularLocation>
        <location evidence="1">Membrane</location>
        <topology evidence="1">Multi-pass membrane protein</topology>
    </subcellularLocation>
</comment>
<keyword evidence="3" id="KW-1278">Translocase</keyword>
<feature type="transmembrane region" description="Helical" evidence="7">
    <location>
        <begin position="6"/>
        <end position="24"/>
    </location>
</feature>
<dbReference type="GeneID" id="39696058"/>
<feature type="transmembrane region" description="Helical" evidence="7">
    <location>
        <begin position="254"/>
        <end position="272"/>
    </location>
</feature>
<dbReference type="InterPro" id="IPR001750">
    <property type="entry name" value="ND/Mrp_TM"/>
</dbReference>
<feature type="transmembrane region" description="Helical" evidence="7">
    <location>
        <begin position="36"/>
        <end position="58"/>
    </location>
</feature>
<evidence type="ECO:0000256" key="6">
    <source>
        <dbReference type="ARBA" id="ARBA00023136"/>
    </source>
</evidence>
<gene>
    <name evidence="9" type="primary">nad2</name>
</gene>
<feature type="transmembrane region" description="Helical" evidence="7">
    <location>
        <begin position="356"/>
        <end position="377"/>
    </location>
</feature>
<feature type="transmembrane region" description="Helical" evidence="7">
    <location>
        <begin position="147"/>
        <end position="170"/>
    </location>
</feature>
<evidence type="ECO:0000259" key="8">
    <source>
        <dbReference type="Pfam" id="PF00361"/>
    </source>
</evidence>
<sequence length="442" mass="49650">MLWCSFIELDALLSIILIIIYGLFSLRAKQVCLGDLYLFCRLFPLVFVAGFFLDGALYSSLSELNIVDALSSIDVLLALLLFFIMFNFNSFESVLLLLFAFIGQYYMLHSMDLLTFYIALEAQNFCFLVLCGLQTDRQNHSFSVEASLKYFLLSAFSSGVILFWFSALYLQTGLSVLSFKTASLDYGYSMLPIGATFQILCAMMFKLGAAPLHLWVAQIYNGVKRNLLMYISTAPKLALFGFWVGSFHTVWTDYSLLLFAVFSIVLGSFGAYNQPGLRSLFAYSTVNEIGLLLSALETAGFHTLFQHLGIYIISQVLLWNIEDKRLFSFVAVSLAGLPPLAGFFGKAFIFWHVSTVGLSSLLLVALFCTGVSLVYYLRVVRLFWNNSMGTHTRLLSHTKSLRFVRTTVLSDQALFNSRVMLTSSLAVMLCIIPIFLLKPFVI</sequence>
<reference evidence="9" key="1">
    <citation type="submission" date="2018-07" db="EMBL/GenBank/DDBJ databases">
        <title>The complete sequence of Chlorosarcinopsis eremi mitochondrial genome.</title>
        <authorList>
            <person name="Khani Juy-abad F."/>
            <person name="Mohammadi P."/>
            <person name="Zarrabi M."/>
        </authorList>
    </citation>
    <scope>NUCLEOTIDE SEQUENCE</scope>
    <source>
        <strain evidence="9">MKA.28</strain>
    </source>
</reference>
<dbReference type="PANTHER" id="PTHR22773">
    <property type="entry name" value="NADH DEHYDROGENASE"/>
    <property type="match status" value="1"/>
</dbReference>
<dbReference type="EMBL" id="MH665695">
    <property type="protein sequence ID" value="QBG38065.1"/>
    <property type="molecule type" value="Genomic_DNA"/>
</dbReference>
<evidence type="ECO:0000256" key="4">
    <source>
        <dbReference type="ARBA" id="ARBA00022989"/>
    </source>
</evidence>
<accession>A0A411PP01</accession>
<keyword evidence="5" id="KW-0520">NAD</keyword>
<feature type="transmembrane region" description="Helical" evidence="7">
    <location>
        <begin position="326"/>
        <end position="344"/>
    </location>
</feature>
<protein>
    <submittedName>
        <fullName evidence="9">NADH dehydrogenase subunit 2</fullName>
    </submittedName>
</protein>
<organism evidence="9">
    <name type="scientific">Chlorosarcinopsis eremi</name>
    <dbReference type="NCBI Taxonomy" id="332213"/>
    <lineage>
        <taxon>Eukaryota</taxon>
        <taxon>Viridiplantae</taxon>
        <taxon>Chlorophyta</taxon>
        <taxon>core chlorophytes</taxon>
        <taxon>Chlorophyceae</taxon>
        <taxon>Chlorosarcinales</taxon>
        <taxon>Chlorosarcinaceae</taxon>
        <taxon>Chlorosarcinopsis</taxon>
    </lineage>
</organism>
<evidence type="ECO:0000256" key="3">
    <source>
        <dbReference type="ARBA" id="ARBA00022967"/>
    </source>
</evidence>
<keyword evidence="6 7" id="KW-0472">Membrane</keyword>
<dbReference type="Pfam" id="PF00361">
    <property type="entry name" value="Proton_antipo_M"/>
    <property type="match status" value="1"/>
</dbReference>
<dbReference type="AlphaFoldDB" id="A0A411PP01"/>
<feature type="domain" description="NADH:quinone oxidoreductase/Mrp antiporter transmembrane" evidence="8">
    <location>
        <begin position="110"/>
        <end position="318"/>
    </location>
</feature>
<feature type="transmembrane region" description="Helical" evidence="7">
    <location>
        <begin position="292"/>
        <end position="314"/>
    </location>
</feature>
<proteinExistence type="predicted"/>